<keyword evidence="3" id="KW-1185">Reference proteome</keyword>
<feature type="compositionally biased region" description="Basic and acidic residues" evidence="1">
    <location>
        <begin position="36"/>
        <end position="47"/>
    </location>
</feature>
<evidence type="ECO:0000313" key="2">
    <source>
        <dbReference type="EMBL" id="KAG6960961.1"/>
    </source>
</evidence>
<dbReference type="Proteomes" id="UP000709295">
    <property type="component" value="Unassembled WGS sequence"/>
</dbReference>
<dbReference type="AlphaFoldDB" id="A0A8J5MFZ2"/>
<organism evidence="2 3">
    <name type="scientific">Phytophthora aleatoria</name>
    <dbReference type="NCBI Taxonomy" id="2496075"/>
    <lineage>
        <taxon>Eukaryota</taxon>
        <taxon>Sar</taxon>
        <taxon>Stramenopiles</taxon>
        <taxon>Oomycota</taxon>
        <taxon>Peronosporomycetes</taxon>
        <taxon>Peronosporales</taxon>
        <taxon>Peronosporaceae</taxon>
        <taxon>Phytophthora</taxon>
    </lineage>
</organism>
<gene>
    <name evidence="2" type="ORF">JG688_00009344</name>
</gene>
<evidence type="ECO:0000313" key="3">
    <source>
        <dbReference type="Proteomes" id="UP000709295"/>
    </source>
</evidence>
<reference evidence="2" key="1">
    <citation type="submission" date="2021-01" db="EMBL/GenBank/DDBJ databases">
        <title>Phytophthora aleatoria, a newly-described species from Pinus radiata is distinct from Phytophthora cactorum isolates based on comparative genomics.</title>
        <authorList>
            <person name="Mcdougal R."/>
            <person name="Panda P."/>
            <person name="Williams N."/>
            <person name="Studholme D.J."/>
        </authorList>
    </citation>
    <scope>NUCLEOTIDE SEQUENCE</scope>
    <source>
        <strain evidence="2">NZFS 4037</strain>
    </source>
</reference>
<name>A0A8J5MFZ2_9STRA</name>
<sequence length="69" mass="8027">MVIVDLTSASGDLEEELQEEYMKANQQHKNNKKNTKRNEIHRPEKSRTSHSTALLIATSNTYLKKKRSR</sequence>
<dbReference type="EMBL" id="JAENGY010000532">
    <property type="protein sequence ID" value="KAG6960961.1"/>
    <property type="molecule type" value="Genomic_DNA"/>
</dbReference>
<evidence type="ECO:0000256" key="1">
    <source>
        <dbReference type="SAM" id="MobiDB-lite"/>
    </source>
</evidence>
<comment type="caution">
    <text evidence="2">The sequence shown here is derived from an EMBL/GenBank/DDBJ whole genome shotgun (WGS) entry which is preliminary data.</text>
</comment>
<feature type="region of interest" description="Disordered" evidence="1">
    <location>
        <begin position="23"/>
        <end position="69"/>
    </location>
</feature>
<protein>
    <submittedName>
        <fullName evidence="2">Uncharacterized protein</fullName>
    </submittedName>
</protein>
<proteinExistence type="predicted"/>
<accession>A0A8J5MFZ2</accession>
<feature type="compositionally biased region" description="Polar residues" evidence="1">
    <location>
        <begin position="49"/>
        <end position="62"/>
    </location>
</feature>